<name>A0A919MI77_9ACTN</name>
<dbReference type="GO" id="GO:0003700">
    <property type="term" value="F:DNA-binding transcription factor activity"/>
    <property type="evidence" value="ECO:0007669"/>
    <property type="project" value="InterPro"/>
</dbReference>
<dbReference type="InterPro" id="IPR036388">
    <property type="entry name" value="WH-like_DNA-bd_sf"/>
</dbReference>
<dbReference type="PANTHER" id="PTHR30346:SF30">
    <property type="entry name" value="SMALL NEUTRAL PROTEASE REGULATORY PROTEIN"/>
    <property type="match status" value="1"/>
</dbReference>
<evidence type="ECO:0000256" key="3">
    <source>
        <dbReference type="ARBA" id="ARBA00023125"/>
    </source>
</evidence>
<evidence type="ECO:0000313" key="6">
    <source>
        <dbReference type="EMBL" id="GIE15724.1"/>
    </source>
</evidence>
<protein>
    <submittedName>
        <fullName evidence="6">LysR family transcriptional regulator</fullName>
    </submittedName>
</protein>
<dbReference type="AlphaFoldDB" id="A0A919MI77"/>
<dbReference type="PROSITE" id="PS50931">
    <property type="entry name" value="HTH_LYSR"/>
    <property type="match status" value="1"/>
</dbReference>
<keyword evidence="3" id="KW-0238">DNA-binding</keyword>
<evidence type="ECO:0000256" key="1">
    <source>
        <dbReference type="ARBA" id="ARBA00009437"/>
    </source>
</evidence>
<dbReference type="Gene3D" id="3.40.190.290">
    <property type="match status" value="1"/>
</dbReference>
<dbReference type="GO" id="GO:0003677">
    <property type="term" value="F:DNA binding"/>
    <property type="evidence" value="ECO:0007669"/>
    <property type="project" value="UniProtKB-KW"/>
</dbReference>
<reference evidence="6" key="1">
    <citation type="submission" date="2021-01" db="EMBL/GenBank/DDBJ databases">
        <title>Whole genome shotgun sequence of Actinoplanes ferrugineus NBRC 15555.</title>
        <authorList>
            <person name="Komaki H."/>
            <person name="Tamura T."/>
        </authorList>
    </citation>
    <scope>NUCLEOTIDE SEQUENCE</scope>
    <source>
        <strain evidence="6">NBRC 15555</strain>
    </source>
</reference>
<dbReference type="EMBL" id="BOMM01000071">
    <property type="protein sequence ID" value="GIE15724.1"/>
    <property type="molecule type" value="Genomic_DNA"/>
</dbReference>
<dbReference type="PANTHER" id="PTHR30346">
    <property type="entry name" value="TRANSCRIPTIONAL DUAL REGULATOR HCAR-RELATED"/>
    <property type="match status" value="1"/>
</dbReference>
<feature type="domain" description="HTH lysR-type" evidence="5">
    <location>
        <begin position="3"/>
        <end position="60"/>
    </location>
</feature>
<keyword evidence="4" id="KW-0804">Transcription</keyword>
<dbReference type="Proteomes" id="UP000598174">
    <property type="component" value="Unassembled WGS sequence"/>
</dbReference>
<comment type="caution">
    <text evidence="6">The sequence shown here is derived from an EMBL/GenBank/DDBJ whole genome shotgun (WGS) entry which is preliminary data.</text>
</comment>
<evidence type="ECO:0000313" key="7">
    <source>
        <dbReference type="Proteomes" id="UP000598174"/>
    </source>
</evidence>
<dbReference type="SUPFAM" id="SSF53850">
    <property type="entry name" value="Periplasmic binding protein-like II"/>
    <property type="match status" value="1"/>
</dbReference>
<dbReference type="Pfam" id="PF03466">
    <property type="entry name" value="LysR_substrate"/>
    <property type="match status" value="1"/>
</dbReference>
<dbReference type="InterPro" id="IPR000847">
    <property type="entry name" value="LysR_HTH_N"/>
</dbReference>
<gene>
    <name evidence="6" type="ORF">Afe05nite_75640</name>
</gene>
<accession>A0A919MI77</accession>
<evidence type="ECO:0000259" key="5">
    <source>
        <dbReference type="PROSITE" id="PS50931"/>
    </source>
</evidence>
<dbReference type="Gene3D" id="1.10.10.10">
    <property type="entry name" value="Winged helix-like DNA-binding domain superfamily/Winged helix DNA-binding domain"/>
    <property type="match status" value="1"/>
</dbReference>
<keyword evidence="7" id="KW-1185">Reference proteome</keyword>
<comment type="similarity">
    <text evidence="1">Belongs to the LysR transcriptional regulatory family.</text>
</comment>
<dbReference type="SUPFAM" id="SSF46785">
    <property type="entry name" value="Winged helix' DNA-binding domain"/>
    <property type="match status" value="1"/>
</dbReference>
<dbReference type="InterPro" id="IPR036390">
    <property type="entry name" value="WH_DNA-bd_sf"/>
</dbReference>
<organism evidence="6 7">
    <name type="scientific">Paractinoplanes ferrugineus</name>
    <dbReference type="NCBI Taxonomy" id="113564"/>
    <lineage>
        <taxon>Bacteria</taxon>
        <taxon>Bacillati</taxon>
        <taxon>Actinomycetota</taxon>
        <taxon>Actinomycetes</taxon>
        <taxon>Micromonosporales</taxon>
        <taxon>Micromonosporaceae</taxon>
        <taxon>Paractinoplanes</taxon>
    </lineage>
</organism>
<dbReference type="GO" id="GO:0032993">
    <property type="term" value="C:protein-DNA complex"/>
    <property type="evidence" value="ECO:0007669"/>
    <property type="project" value="TreeGrafter"/>
</dbReference>
<evidence type="ECO:0000256" key="2">
    <source>
        <dbReference type="ARBA" id="ARBA00023015"/>
    </source>
</evidence>
<keyword evidence="2" id="KW-0805">Transcription regulation</keyword>
<dbReference type="InterPro" id="IPR005119">
    <property type="entry name" value="LysR_subst-bd"/>
</dbReference>
<dbReference type="PRINTS" id="PR00039">
    <property type="entry name" value="HTHLYSR"/>
</dbReference>
<sequence>MELELRHLRMVLAIAEAGSVTKAAAALGLAQPALTTQLQRIERILGGVLFIRDRRGVLPTPLGDLVLARARVLIPAVTGLHDEASELITAGGTARYRLGATNGPIVGGLVRRLNDAHPGGPVSIHSTWSENEIAQMVVDGRLDYALLGACSALAGLPPGLVWQAISVDAVWVLLNDRHPLAGEDEISLGELADEAWITSPGDSCFHECFAAACAREGFAPRTPTEIDASSAFDLVAAGGAVALAQGSVRQVQGTIAIPLRGVPLRWRHLLGWDPETPAADQAAELYGYAVESYLEVLLQRPRYARWLAAHPELGVQKAVSLLPGRGLSGRPGRSGRRDPKIA</sequence>
<dbReference type="Pfam" id="PF00126">
    <property type="entry name" value="HTH_1"/>
    <property type="match status" value="1"/>
</dbReference>
<proteinExistence type="inferred from homology"/>
<evidence type="ECO:0000256" key="4">
    <source>
        <dbReference type="ARBA" id="ARBA00023163"/>
    </source>
</evidence>